<evidence type="ECO:0000256" key="8">
    <source>
        <dbReference type="ARBA" id="ARBA00023136"/>
    </source>
</evidence>
<feature type="domain" description="Protein export membrane protein SecD/SecF C-terminal" evidence="12">
    <location>
        <begin position="260"/>
        <end position="431"/>
    </location>
</feature>
<dbReference type="InterPro" id="IPR054384">
    <property type="entry name" value="SecDF_P1_head"/>
</dbReference>
<feature type="transmembrane region" description="Helical" evidence="9">
    <location>
        <begin position="332"/>
        <end position="351"/>
    </location>
</feature>
<keyword evidence="2 9" id="KW-0813">Transport</keyword>
<comment type="similarity">
    <text evidence="10">Belongs to the SecD/SecF family. SecF subfamily.</text>
</comment>
<dbReference type="InterPro" id="IPR022813">
    <property type="entry name" value="SecD/SecF_arch_bac"/>
</dbReference>
<dbReference type="PANTHER" id="PTHR30081">
    <property type="entry name" value="PROTEIN-EXPORT MEMBRANE PROTEIN SEC"/>
    <property type="match status" value="1"/>
</dbReference>
<evidence type="ECO:0000256" key="7">
    <source>
        <dbReference type="ARBA" id="ARBA00023010"/>
    </source>
</evidence>
<dbReference type="InterPro" id="IPR005791">
    <property type="entry name" value="SecD"/>
</dbReference>
<dbReference type="GO" id="GO:0005886">
    <property type="term" value="C:plasma membrane"/>
    <property type="evidence" value="ECO:0007669"/>
    <property type="project" value="UniProtKB-SubCell"/>
</dbReference>
<feature type="transmembrane region" description="Helical" evidence="9">
    <location>
        <begin position="586"/>
        <end position="603"/>
    </location>
</feature>
<evidence type="ECO:0000256" key="2">
    <source>
        <dbReference type="ARBA" id="ARBA00022448"/>
    </source>
</evidence>
<evidence type="ECO:0000256" key="9">
    <source>
        <dbReference type="HAMAP-Rule" id="MF_01463"/>
    </source>
</evidence>
<evidence type="ECO:0000259" key="14">
    <source>
        <dbReference type="Pfam" id="PF22599"/>
    </source>
</evidence>
<feature type="transmembrane region" description="Helical" evidence="9">
    <location>
        <begin position="712"/>
        <end position="738"/>
    </location>
</feature>
<dbReference type="InterPro" id="IPR022646">
    <property type="entry name" value="SecD/SecF_CS"/>
</dbReference>
<evidence type="ECO:0000256" key="6">
    <source>
        <dbReference type="ARBA" id="ARBA00022989"/>
    </source>
</evidence>
<feature type="transmembrane region" description="Helical" evidence="9">
    <location>
        <begin position="405"/>
        <end position="428"/>
    </location>
</feature>
<feature type="transmembrane region" description="Helical" evidence="9">
    <location>
        <begin position="637"/>
        <end position="658"/>
    </location>
</feature>
<dbReference type="InterPro" id="IPR048634">
    <property type="entry name" value="SecD_SecF_C"/>
</dbReference>
<organism evidence="15 16">
    <name type="scientific">Nocardioides panacis</name>
    <dbReference type="NCBI Taxonomy" id="2849501"/>
    <lineage>
        <taxon>Bacteria</taxon>
        <taxon>Bacillati</taxon>
        <taxon>Actinomycetota</taxon>
        <taxon>Actinomycetes</taxon>
        <taxon>Propionibacteriales</taxon>
        <taxon>Nocardioidaceae</taxon>
        <taxon>Nocardioides</taxon>
    </lineage>
</organism>
<dbReference type="GO" id="GO:0006605">
    <property type="term" value="P:protein targeting"/>
    <property type="evidence" value="ECO:0007669"/>
    <property type="project" value="UniProtKB-UniRule"/>
</dbReference>
<evidence type="ECO:0000256" key="4">
    <source>
        <dbReference type="ARBA" id="ARBA00022692"/>
    </source>
</evidence>
<proteinExistence type="inferred from homology"/>
<evidence type="ECO:0000256" key="10">
    <source>
        <dbReference type="HAMAP-Rule" id="MF_01464"/>
    </source>
</evidence>
<comment type="subunit">
    <text evidence="10">Forms a complex with SecD. Part of the essential Sec protein translocation apparatus which comprises SecA, SecYEG and auxiliary proteins SecDF. Other proteins may also be involved.</text>
</comment>
<feature type="domain" description="Protein export membrane protein SecD/SecF C-terminal" evidence="12">
    <location>
        <begin position="556"/>
        <end position="740"/>
    </location>
</feature>
<feature type="region of interest" description="Disordered" evidence="11">
    <location>
        <begin position="125"/>
        <end position="144"/>
    </location>
</feature>
<feature type="transmembrane region" description="Helical" evidence="9">
    <location>
        <begin position="281"/>
        <end position="299"/>
    </location>
</feature>
<comment type="subcellular location">
    <subcellularLocation>
        <location evidence="1 9">Cell membrane</location>
        <topology evidence="1 9">Multi-pass membrane protein</topology>
    </subcellularLocation>
</comment>
<dbReference type="GO" id="GO:0043952">
    <property type="term" value="P:protein transport by the Sec complex"/>
    <property type="evidence" value="ECO:0007669"/>
    <property type="project" value="UniProtKB-UniRule"/>
</dbReference>
<keyword evidence="5 9" id="KW-0653">Protein transport</keyword>
<evidence type="ECO:0000259" key="13">
    <source>
        <dbReference type="Pfam" id="PF21760"/>
    </source>
</evidence>
<dbReference type="NCBIfam" id="TIGR00916">
    <property type="entry name" value="2A0604s01"/>
    <property type="match status" value="1"/>
</dbReference>
<dbReference type="GO" id="GO:0065002">
    <property type="term" value="P:intracellular protein transmembrane transport"/>
    <property type="evidence" value="ECO:0007669"/>
    <property type="project" value="UniProtKB-UniRule"/>
</dbReference>
<dbReference type="Pfam" id="PF22599">
    <property type="entry name" value="SecDF_P1_head"/>
    <property type="match status" value="1"/>
</dbReference>
<keyword evidence="3 9" id="KW-1003">Cell membrane</keyword>
<dbReference type="PANTHER" id="PTHR30081:SF1">
    <property type="entry name" value="PROTEIN TRANSLOCASE SUBUNIT SECD"/>
    <property type="match status" value="1"/>
</dbReference>
<dbReference type="AlphaFoldDB" id="A0A975SVY4"/>
<feature type="domain" description="SecDF P1 head subdomain" evidence="14">
    <location>
        <begin position="143"/>
        <end position="258"/>
    </location>
</feature>
<dbReference type="Pfam" id="PF07549">
    <property type="entry name" value="Sec_GG"/>
    <property type="match status" value="2"/>
</dbReference>
<dbReference type="KEGG" id="nps:KRR39_15305"/>
<evidence type="ECO:0000256" key="1">
    <source>
        <dbReference type="ARBA" id="ARBA00004651"/>
    </source>
</evidence>
<gene>
    <name evidence="9 15" type="primary">secD</name>
    <name evidence="10" type="synonym">secF</name>
    <name evidence="15" type="ORF">KRR39_15305</name>
</gene>
<evidence type="ECO:0000259" key="12">
    <source>
        <dbReference type="Pfam" id="PF02355"/>
    </source>
</evidence>
<dbReference type="FunFam" id="1.20.1640.10:FF:000044">
    <property type="entry name" value="Multifunctional fusion protein"/>
    <property type="match status" value="1"/>
</dbReference>
<dbReference type="Pfam" id="PF21760">
    <property type="entry name" value="SecD_1st"/>
    <property type="match status" value="1"/>
</dbReference>
<dbReference type="InterPro" id="IPR005665">
    <property type="entry name" value="SecF_bac"/>
</dbReference>
<dbReference type="EMBL" id="CP077062">
    <property type="protein sequence ID" value="QWZ06881.1"/>
    <property type="molecule type" value="Genomic_DNA"/>
</dbReference>
<feature type="transmembrane region" description="Helical" evidence="9">
    <location>
        <begin position="380"/>
        <end position="399"/>
    </location>
</feature>
<comment type="caution">
    <text evidence="9">Lacks conserved residue(s) required for the propagation of feature annotation.</text>
</comment>
<dbReference type="NCBIfam" id="NF009583">
    <property type="entry name" value="PRK13024.1-3"/>
    <property type="match status" value="1"/>
</dbReference>
<keyword evidence="6 9" id="KW-1133">Transmembrane helix</keyword>
<feature type="transmembrane region" description="Helical" evidence="9">
    <location>
        <begin position="466"/>
        <end position="486"/>
    </location>
</feature>
<sequence>MPASPSPARPRSRAPLWRAAASFVVIGLALLAALSLSPRLGLDLEGGTQIVLETQDSARVAADRESTDRALEVLRGRVDALGVAEPTLARAGERRIIVELPGVQDPREAARVIGRTAQLGFHVVRGPAQPGTEAPAGTTRVRDEDGQPILVGPLVLDGNGVKDASAELPQDGVGSWVVSVAFNRSGTPEWRDLVDRACRTPQGNQRIAILLDREVISSPAVQPELCSGAGAATQITGQFTQRSADDLAILIKGGALPVPVEVIEQRTVGATLGDAAIDASLEAGIIGIALTGLFIVLVYRLMGLMATVALAAYALVSYGLLVWLGATLTLPGLAGFVLAIGLAIDANVLVFERAREEYAARRGEGLAAAVDTGYRKAWSAILDSNVTTLLAAGLLFFFASGPVKGFGVTLSIGVVASMVSALVIARVLTDWAVRRSFATPALSGIGGTGRLRTWLVERGPFLMRRAGAWIGVAVAVAVVAVGGIVVRGLDLGVEFTGGRLLEFSTGQDVGVEQARTAVADAGFPGAVVQTSSGTGDADNITVRTGQISNDEAVGIEESLARTAGEVTKERDELIGPTLGQELRTKALVAFAIAVGAQMAYLAFRFRWTYAAAAVLSMTHVVLTVVGVFAWLGKPVDGVFLAAVLSIIGLAVNDTIVVFDRIRERTRGGEGRLRETVNEAILQTIPRTLNTGLGAMFILATLAVLGGDSLQDFAVALLLGLTVGIYSTIFTAAPLAIWAEERWPPVARSARQRTVDPYADIPAAGRESGSL</sequence>
<dbReference type="NCBIfam" id="TIGR00966">
    <property type="entry name" value="transloc_SecF"/>
    <property type="match status" value="1"/>
</dbReference>
<dbReference type="InterPro" id="IPR048631">
    <property type="entry name" value="SecD_1st"/>
</dbReference>
<dbReference type="HAMAP" id="MF_01463_B">
    <property type="entry name" value="SecD_B"/>
    <property type="match status" value="1"/>
</dbReference>
<feature type="transmembrane region" description="Helical" evidence="9">
    <location>
        <begin position="688"/>
        <end position="706"/>
    </location>
</feature>
<comment type="function">
    <text evidence="9">Part of the Sec protein translocase complex. Interacts with the SecYEG preprotein conducting channel. SecDF uses the proton motive force (PMF) to complete protein translocation after the ATP-dependent function of SecA.</text>
</comment>
<dbReference type="RefSeq" id="WP_216938203.1">
    <property type="nucleotide sequence ID" value="NZ_CP077062.1"/>
</dbReference>
<accession>A0A975SVY4</accession>
<comment type="subunit">
    <text evidence="9">Forms a complex with SecF. Part of the essential Sec protein translocation apparatus which comprises SecA, SecYEG and auxiliary proteins SecDF. Other proteins may also be involved.</text>
</comment>
<keyword evidence="16" id="KW-1185">Reference proteome</keyword>
<dbReference type="Proteomes" id="UP000683575">
    <property type="component" value="Chromosome"/>
</dbReference>
<evidence type="ECO:0000256" key="3">
    <source>
        <dbReference type="ARBA" id="ARBA00022475"/>
    </source>
</evidence>
<evidence type="ECO:0000256" key="11">
    <source>
        <dbReference type="SAM" id="MobiDB-lite"/>
    </source>
</evidence>
<keyword evidence="4 9" id="KW-0812">Transmembrane</keyword>
<dbReference type="Pfam" id="PF02355">
    <property type="entry name" value="SecD_SecF_C"/>
    <property type="match status" value="2"/>
</dbReference>
<name>A0A975SVY4_9ACTN</name>
<dbReference type="InterPro" id="IPR055344">
    <property type="entry name" value="SecD_SecF_C_bact"/>
</dbReference>
<feature type="transmembrane region" description="Helical" evidence="9">
    <location>
        <begin position="610"/>
        <end position="631"/>
    </location>
</feature>
<protein>
    <recommendedName>
        <fullName evidence="9 10">Multifunctional fusion protein</fullName>
    </recommendedName>
    <domain>
        <recommendedName>
            <fullName evidence="9">Protein translocase subunit SecD</fullName>
        </recommendedName>
    </domain>
    <domain>
        <recommendedName>
            <fullName evidence="10">Protein-export membrane protein SecF</fullName>
        </recommendedName>
    </domain>
</protein>
<dbReference type="NCBIfam" id="TIGR01129">
    <property type="entry name" value="secD"/>
    <property type="match status" value="1"/>
</dbReference>
<dbReference type="GO" id="GO:0015450">
    <property type="term" value="F:protein-transporting ATPase activity"/>
    <property type="evidence" value="ECO:0007669"/>
    <property type="project" value="InterPro"/>
</dbReference>
<feature type="transmembrane region" description="Helical" evidence="9">
    <location>
        <begin position="306"/>
        <end position="326"/>
    </location>
</feature>
<feature type="domain" description="Protein translocase subunit SecDF P1" evidence="13">
    <location>
        <begin position="68"/>
        <end position="125"/>
    </location>
</feature>
<keyword evidence="7 9" id="KW-0811">Translocation</keyword>
<reference evidence="15" key="1">
    <citation type="submission" date="2021-06" db="EMBL/GenBank/DDBJ databases">
        <title>Complete genome sequence of Nocardioides sp. G188.</title>
        <authorList>
            <person name="Im W.-T."/>
        </authorList>
    </citation>
    <scope>NUCLEOTIDE SEQUENCE</scope>
    <source>
        <strain evidence="15">G188</strain>
    </source>
</reference>
<evidence type="ECO:0000313" key="16">
    <source>
        <dbReference type="Proteomes" id="UP000683575"/>
    </source>
</evidence>
<dbReference type="HAMAP" id="MF_01464_B">
    <property type="entry name" value="SecF_B"/>
    <property type="match status" value="1"/>
</dbReference>
<evidence type="ECO:0000256" key="5">
    <source>
        <dbReference type="ARBA" id="ARBA00022927"/>
    </source>
</evidence>
<keyword evidence="8 9" id="KW-0472">Membrane</keyword>
<comment type="similarity">
    <text evidence="9">Belongs to the SecD/SecF family. SecD subfamily.</text>
</comment>
<evidence type="ECO:0000313" key="15">
    <source>
        <dbReference type="EMBL" id="QWZ06881.1"/>
    </source>
</evidence>